<dbReference type="InterPro" id="IPR036397">
    <property type="entry name" value="RNaseH_sf"/>
</dbReference>
<keyword evidence="6" id="KW-0255">Endonuclease</keyword>
<evidence type="ECO:0000259" key="8">
    <source>
        <dbReference type="PROSITE" id="PS50879"/>
    </source>
</evidence>
<dbReference type="PANTHER" id="PTHR10642:SF26">
    <property type="entry name" value="RIBONUCLEASE H1"/>
    <property type="match status" value="1"/>
</dbReference>
<dbReference type="InterPro" id="IPR050092">
    <property type="entry name" value="RNase_H"/>
</dbReference>
<evidence type="ECO:0000313" key="10">
    <source>
        <dbReference type="Proteomes" id="UP001390339"/>
    </source>
</evidence>
<protein>
    <recommendedName>
        <fullName evidence="3">ribonuclease H</fullName>
        <ecNumber evidence="3">3.1.26.4</ecNumber>
    </recommendedName>
</protein>
<comment type="catalytic activity">
    <reaction evidence="1">
        <text>Endonucleolytic cleavage to 5'-phosphomonoester.</text>
        <dbReference type="EC" id="3.1.26.4"/>
    </reaction>
</comment>
<accession>A0ABR2IF61</accession>
<dbReference type="Pfam" id="PF00075">
    <property type="entry name" value="RNase_H"/>
    <property type="match status" value="1"/>
</dbReference>
<dbReference type="PANTHER" id="PTHR10642">
    <property type="entry name" value="RIBONUCLEASE H1"/>
    <property type="match status" value="1"/>
</dbReference>
<comment type="caution">
    <text evidence="9">The sequence shown here is derived from an EMBL/GenBank/DDBJ whole genome shotgun (WGS) entry which is preliminary data.</text>
</comment>
<name>A0ABR2IF61_9PEZI</name>
<evidence type="ECO:0000313" key="9">
    <source>
        <dbReference type="EMBL" id="KAK8862179.1"/>
    </source>
</evidence>
<dbReference type="Gene3D" id="3.30.420.10">
    <property type="entry name" value="Ribonuclease H-like superfamily/Ribonuclease H"/>
    <property type="match status" value="1"/>
</dbReference>
<sequence length="165" mass="19061">MVYQLDFHVDGGCRHNEQGHNVIGAAAAVWNTRYRPVCRSRTLPAFWWDTAPPTNQRAELTAVMMAQLWALERYVKLRGDPFARVRIYSDSQYAVNCLNIWVPRWYRNGWLNARGMAVANRDLLEHACALHEAVEQLGSVEYIWIPREQNQLADECCALALDQQE</sequence>
<keyword evidence="7" id="KW-0378">Hydrolase</keyword>
<dbReference type="EMBL" id="JAPCWZ010000005">
    <property type="protein sequence ID" value="KAK8862179.1"/>
    <property type="molecule type" value="Genomic_DNA"/>
</dbReference>
<organism evidence="9 10">
    <name type="scientific">Apiospora arundinis</name>
    <dbReference type="NCBI Taxonomy" id="335852"/>
    <lineage>
        <taxon>Eukaryota</taxon>
        <taxon>Fungi</taxon>
        <taxon>Dikarya</taxon>
        <taxon>Ascomycota</taxon>
        <taxon>Pezizomycotina</taxon>
        <taxon>Sordariomycetes</taxon>
        <taxon>Xylariomycetidae</taxon>
        <taxon>Amphisphaeriales</taxon>
        <taxon>Apiosporaceae</taxon>
        <taxon>Apiospora</taxon>
    </lineage>
</organism>
<keyword evidence="10" id="KW-1185">Reference proteome</keyword>
<evidence type="ECO:0000256" key="1">
    <source>
        <dbReference type="ARBA" id="ARBA00000077"/>
    </source>
</evidence>
<reference evidence="9 10" key="1">
    <citation type="journal article" date="2024" name="IMA Fungus">
        <title>Apiospora arundinis, a panoply of carbohydrate-active enzymes and secondary metabolites.</title>
        <authorList>
            <person name="Sorensen T."/>
            <person name="Petersen C."/>
            <person name="Muurmann A.T."/>
            <person name="Christiansen J.V."/>
            <person name="Brundto M.L."/>
            <person name="Overgaard C.K."/>
            <person name="Boysen A.T."/>
            <person name="Wollenberg R.D."/>
            <person name="Larsen T.O."/>
            <person name="Sorensen J.L."/>
            <person name="Nielsen K.L."/>
            <person name="Sondergaard T.E."/>
        </authorList>
    </citation>
    <scope>NUCLEOTIDE SEQUENCE [LARGE SCALE GENOMIC DNA]</scope>
    <source>
        <strain evidence="9 10">AAU 773</strain>
    </source>
</reference>
<evidence type="ECO:0000256" key="6">
    <source>
        <dbReference type="ARBA" id="ARBA00022759"/>
    </source>
</evidence>
<evidence type="ECO:0000256" key="7">
    <source>
        <dbReference type="ARBA" id="ARBA00022801"/>
    </source>
</evidence>
<gene>
    <name evidence="9" type="ORF">PGQ11_008414</name>
</gene>
<dbReference type="Proteomes" id="UP001390339">
    <property type="component" value="Unassembled WGS sequence"/>
</dbReference>
<dbReference type="InterPro" id="IPR002156">
    <property type="entry name" value="RNaseH_domain"/>
</dbReference>
<dbReference type="SUPFAM" id="SSF53098">
    <property type="entry name" value="Ribonuclease H-like"/>
    <property type="match status" value="1"/>
</dbReference>
<comment type="similarity">
    <text evidence="2">Belongs to the RNase H family.</text>
</comment>
<keyword evidence="5" id="KW-0479">Metal-binding</keyword>
<evidence type="ECO:0000256" key="2">
    <source>
        <dbReference type="ARBA" id="ARBA00005300"/>
    </source>
</evidence>
<proteinExistence type="inferred from homology"/>
<dbReference type="PROSITE" id="PS50879">
    <property type="entry name" value="RNASE_H_1"/>
    <property type="match status" value="1"/>
</dbReference>
<keyword evidence="4" id="KW-0540">Nuclease</keyword>
<feature type="domain" description="RNase H type-1" evidence="8">
    <location>
        <begin position="1"/>
        <end position="165"/>
    </location>
</feature>
<dbReference type="InterPro" id="IPR012337">
    <property type="entry name" value="RNaseH-like_sf"/>
</dbReference>
<dbReference type="EC" id="3.1.26.4" evidence="3"/>
<evidence type="ECO:0000256" key="3">
    <source>
        <dbReference type="ARBA" id="ARBA00012180"/>
    </source>
</evidence>
<evidence type="ECO:0000256" key="5">
    <source>
        <dbReference type="ARBA" id="ARBA00022723"/>
    </source>
</evidence>
<evidence type="ECO:0000256" key="4">
    <source>
        <dbReference type="ARBA" id="ARBA00022722"/>
    </source>
</evidence>